<reference evidence="1" key="1">
    <citation type="submission" date="2020-04" db="EMBL/GenBank/DDBJ databases">
        <authorList>
            <person name="Chiriac C."/>
            <person name="Salcher M."/>
            <person name="Ghai R."/>
            <person name="Kavagutti S V."/>
        </authorList>
    </citation>
    <scope>NUCLEOTIDE SEQUENCE</scope>
</reference>
<accession>A0A6J5M119</accession>
<organism evidence="1">
    <name type="scientific">uncultured Caudovirales phage</name>
    <dbReference type="NCBI Taxonomy" id="2100421"/>
    <lineage>
        <taxon>Viruses</taxon>
        <taxon>Duplodnaviria</taxon>
        <taxon>Heunggongvirae</taxon>
        <taxon>Uroviricota</taxon>
        <taxon>Caudoviricetes</taxon>
        <taxon>Peduoviridae</taxon>
        <taxon>Maltschvirus</taxon>
        <taxon>Maltschvirus maltsch</taxon>
    </lineage>
</organism>
<sequence length="113" mass="12163">MSGQDCAHGVPIALPCGACEADAMPDIAATLAERGNRYGSFVGHAHITQSIKRAMIDSPNWSTLADDQRETLEMIAHKVGRILNGDADYHDSWHDIIGYTKLVADRLAMGAGQ</sequence>
<gene>
    <name evidence="1" type="ORF">UFOVP319_58</name>
</gene>
<name>A0A6J5M119_9CAUD</name>
<dbReference type="EMBL" id="LR796336">
    <property type="protein sequence ID" value="CAB4137689.1"/>
    <property type="molecule type" value="Genomic_DNA"/>
</dbReference>
<evidence type="ECO:0000313" key="1">
    <source>
        <dbReference type="EMBL" id="CAB4137689.1"/>
    </source>
</evidence>
<protein>
    <submittedName>
        <fullName evidence="1">Uncharacterized protein</fullName>
    </submittedName>
</protein>
<proteinExistence type="predicted"/>